<dbReference type="RefSeq" id="WP_074233551.1">
    <property type="nucleotide sequence ID" value="NZ_FSRK01000001.1"/>
</dbReference>
<accession>A0A1N6EPI9</accession>
<dbReference type="Proteomes" id="UP000185207">
    <property type="component" value="Unassembled WGS sequence"/>
</dbReference>
<proteinExistence type="predicted"/>
<keyword evidence="3" id="KW-1185">Reference proteome</keyword>
<evidence type="ECO:0000313" key="2">
    <source>
        <dbReference type="EMBL" id="SIN84890.1"/>
    </source>
</evidence>
<dbReference type="STRING" id="1416779.SAMN05444409_0765"/>
<feature type="transmembrane region" description="Helical" evidence="1">
    <location>
        <begin position="7"/>
        <end position="28"/>
    </location>
</feature>
<feature type="transmembrane region" description="Helical" evidence="1">
    <location>
        <begin position="48"/>
        <end position="70"/>
    </location>
</feature>
<reference evidence="3" key="1">
    <citation type="submission" date="2016-11" db="EMBL/GenBank/DDBJ databases">
        <authorList>
            <person name="Varghese N."/>
            <person name="Submissions S."/>
        </authorList>
    </citation>
    <scope>NUCLEOTIDE SEQUENCE [LARGE SCALE GENOMIC DNA]</scope>
    <source>
        <strain evidence="3">DSM 27623</strain>
    </source>
</reference>
<gene>
    <name evidence="2" type="ORF">SAMN05444409_0765</name>
</gene>
<dbReference type="EMBL" id="FSRK01000001">
    <property type="protein sequence ID" value="SIN84890.1"/>
    <property type="molecule type" value="Genomic_DNA"/>
</dbReference>
<name>A0A1N6EPI9_9FLAO</name>
<evidence type="ECO:0008006" key="4">
    <source>
        <dbReference type="Google" id="ProtNLM"/>
    </source>
</evidence>
<keyword evidence="1" id="KW-0472">Membrane</keyword>
<keyword evidence="1" id="KW-1133">Transmembrane helix</keyword>
<protein>
    <recommendedName>
        <fullName evidence="4">MFS transporter</fullName>
    </recommendedName>
</protein>
<sequence>MGKFRWTIIFSLFTPLLVLLVVFFMGGGHGTYLPSIILFPFGMIGTTFQQSITALFTILGIVQFPVYGYLLDILKHNKLKHLILIFHILLVVIILNISSYK</sequence>
<evidence type="ECO:0000256" key="1">
    <source>
        <dbReference type="SAM" id="Phobius"/>
    </source>
</evidence>
<evidence type="ECO:0000313" key="3">
    <source>
        <dbReference type="Proteomes" id="UP000185207"/>
    </source>
</evidence>
<feature type="transmembrane region" description="Helical" evidence="1">
    <location>
        <begin position="82"/>
        <end position="100"/>
    </location>
</feature>
<dbReference type="AlphaFoldDB" id="A0A1N6EPI9"/>
<organism evidence="2 3">
    <name type="scientific">Epilithonimonas zeae</name>
    <dbReference type="NCBI Taxonomy" id="1416779"/>
    <lineage>
        <taxon>Bacteria</taxon>
        <taxon>Pseudomonadati</taxon>
        <taxon>Bacteroidota</taxon>
        <taxon>Flavobacteriia</taxon>
        <taxon>Flavobacteriales</taxon>
        <taxon>Weeksellaceae</taxon>
        <taxon>Chryseobacterium group</taxon>
        <taxon>Epilithonimonas</taxon>
    </lineage>
</organism>
<keyword evidence="1" id="KW-0812">Transmembrane</keyword>
<dbReference type="OrthoDB" id="1364223at2"/>